<gene>
    <name evidence="7" type="ORF">CHLRE_16g680200v5</name>
</gene>
<dbReference type="RefSeq" id="XP_042916027.1">
    <property type="nucleotide sequence ID" value="XM_043071401.1"/>
</dbReference>
<feature type="transmembrane region" description="Helical" evidence="6">
    <location>
        <begin position="6"/>
        <end position="29"/>
    </location>
</feature>
<dbReference type="PANTHER" id="PTHR31419">
    <property type="entry name" value="PROTEIN PIN-LIKES 2"/>
    <property type="match status" value="1"/>
</dbReference>
<dbReference type="Pfam" id="PF03547">
    <property type="entry name" value="Mem_trans"/>
    <property type="match status" value="1"/>
</dbReference>
<dbReference type="FunCoup" id="A0A2K3CV48">
    <property type="interactions" value="609"/>
</dbReference>
<feature type="compositionally biased region" description="Gly residues" evidence="5">
    <location>
        <begin position="273"/>
        <end position="289"/>
    </location>
</feature>
<feature type="region of interest" description="Disordered" evidence="5">
    <location>
        <begin position="326"/>
        <end position="400"/>
    </location>
</feature>
<organism evidence="7 8">
    <name type="scientific">Chlamydomonas reinhardtii</name>
    <name type="common">Chlamydomonas smithii</name>
    <dbReference type="NCBI Taxonomy" id="3055"/>
    <lineage>
        <taxon>Eukaryota</taxon>
        <taxon>Viridiplantae</taxon>
        <taxon>Chlorophyta</taxon>
        <taxon>core chlorophytes</taxon>
        <taxon>Chlorophyceae</taxon>
        <taxon>CS clade</taxon>
        <taxon>Chlamydomonadales</taxon>
        <taxon>Chlamydomonadaceae</taxon>
        <taxon>Chlamydomonas</taxon>
    </lineage>
</organism>
<feature type="region of interest" description="Disordered" evidence="5">
    <location>
        <begin position="554"/>
        <end position="622"/>
    </location>
</feature>
<feature type="transmembrane region" description="Helical" evidence="6">
    <location>
        <begin position="108"/>
        <end position="134"/>
    </location>
</feature>
<dbReference type="ExpressionAtlas" id="A0A2K3CV48">
    <property type="expression patterns" value="baseline and differential"/>
</dbReference>
<feature type="compositionally biased region" description="Gly residues" evidence="5">
    <location>
        <begin position="326"/>
        <end position="342"/>
    </location>
</feature>
<dbReference type="GO" id="GO:0080162">
    <property type="term" value="P:endoplasmic reticulum to cytosol auxin transport"/>
    <property type="evidence" value="ECO:0007669"/>
    <property type="project" value="InterPro"/>
</dbReference>
<keyword evidence="2 6" id="KW-0812">Transmembrane</keyword>
<feature type="region of interest" description="Disordered" evidence="5">
    <location>
        <begin position="273"/>
        <end position="310"/>
    </location>
</feature>
<keyword evidence="3 6" id="KW-1133">Transmembrane helix</keyword>
<evidence type="ECO:0000313" key="8">
    <source>
        <dbReference type="Proteomes" id="UP000006906"/>
    </source>
</evidence>
<feature type="compositionally biased region" description="Basic and acidic residues" evidence="5">
    <location>
        <begin position="554"/>
        <end position="563"/>
    </location>
</feature>
<feature type="transmembrane region" description="Helical" evidence="6">
    <location>
        <begin position="726"/>
        <end position="746"/>
    </location>
</feature>
<evidence type="ECO:0000313" key="7">
    <source>
        <dbReference type="EMBL" id="PNW72154.1"/>
    </source>
</evidence>
<dbReference type="GO" id="GO:0016020">
    <property type="term" value="C:membrane"/>
    <property type="evidence" value="ECO:0007669"/>
    <property type="project" value="UniProtKB-SubCell"/>
</dbReference>
<dbReference type="AlphaFoldDB" id="A0A2K3CV48"/>
<sequence length="862" mass="87394">MPLILQLFVASALPVVKILLICGVGAFCARRGLLTPEGRRVLGALSFLVFNPSLIFVKLASTLTPARLLHWWPLVINTGISTAVGLGLGFLGVKLIRPVHHLRPHTVVAIALGNLGNLPLVIVATLATSSAAVLHGIPADRAEDLAVSYVVVGLLIPCIVHATIGFSMLRKHHEAELPMPAPDGDDPQQSLDKPGAGDESGSHTPPPVTPRSFRAAVAAATGAGSALLRGQGDAEDKQALLGPRGEPPASAESLGVNGERAAEERVALLSAAAGGGSSGARAGGWGGGLSREDATAAASPSGAGAARQHHYDGHVARGASDVGAGRGGCGGLGGGGDDGGGGHPPPRVRSVRWEDEQQLSQQRAQGLAWDSDDTRMGLQLSRRPGGSGGGPPSPAVGSSSIALASTSSCQALDTAAKGLTGGTGGVDERVRACELGDVPTGCSTPARVSYGGHGASGTENGIFGRGSWEEHAASASGEGGQRCSSSSGLLTTDPPTASSTGTAHAGGSSSNPAAPPLGKLILQPRLLQPGLPRASVDGRRSYGCALDCLGQDHVDPLARRGDRNTTATSSSSSSSNAAGSGGAARSSRGNGGGNGANGWAAVEQGRGDGGTSGGGEAADGHTAVELPPLEGARLASSRSRGGVQLLTSASGRRTLARLAHSGSGRLLLQWHSKLDYKALAKQVLREATSPPLLAILLSVPVGCIRPLQAVFFGGPGAPLALVTDCLAMLGDCTIPAILLILGATLANGPGAARVPLRVTTLVTVTRLAVLPLLGMGLVMGAYAARMYEAPDPIYLLVLLIQNCAPTAIMVHTMASVHGNCAEEMSTILFYGYMVGIVAIPFWLTLFLFTVKQTFREENAVEY</sequence>
<feature type="region of interest" description="Disordered" evidence="5">
    <location>
        <begin position="176"/>
        <end position="210"/>
    </location>
</feature>
<protein>
    <recommendedName>
        <fullName evidence="9">Auxin efflux carrier</fullName>
    </recommendedName>
</protein>
<feature type="transmembrane region" description="Helical" evidence="6">
    <location>
        <begin position="146"/>
        <end position="169"/>
    </location>
</feature>
<feature type="compositionally biased region" description="Polar residues" evidence="5">
    <location>
        <begin position="482"/>
        <end position="495"/>
    </location>
</feature>
<dbReference type="InterPro" id="IPR004776">
    <property type="entry name" value="Mem_transp_PIN-like"/>
</dbReference>
<feature type="compositionally biased region" description="Gly residues" evidence="5">
    <location>
        <begin position="607"/>
        <end position="617"/>
    </location>
</feature>
<proteinExistence type="predicted"/>
<dbReference type="Proteomes" id="UP000006906">
    <property type="component" value="Chromosome 16"/>
</dbReference>
<keyword evidence="8" id="KW-1185">Reference proteome</keyword>
<feature type="region of interest" description="Disordered" evidence="5">
    <location>
        <begin position="238"/>
        <end position="258"/>
    </location>
</feature>
<dbReference type="InterPro" id="IPR039305">
    <property type="entry name" value="PILS2/6"/>
</dbReference>
<feature type="compositionally biased region" description="Low complexity" evidence="5">
    <location>
        <begin position="496"/>
        <end position="510"/>
    </location>
</feature>
<feature type="compositionally biased region" description="Low complexity" evidence="5">
    <location>
        <begin position="564"/>
        <end position="588"/>
    </location>
</feature>
<feature type="transmembrane region" description="Helical" evidence="6">
    <location>
        <begin position="793"/>
        <end position="815"/>
    </location>
</feature>
<name>A0A2K3CV48_CHLRE</name>
<evidence type="ECO:0000256" key="1">
    <source>
        <dbReference type="ARBA" id="ARBA00004141"/>
    </source>
</evidence>
<dbReference type="EMBL" id="CM008977">
    <property type="protein sequence ID" value="PNW72154.1"/>
    <property type="molecule type" value="Genomic_DNA"/>
</dbReference>
<evidence type="ECO:0000256" key="4">
    <source>
        <dbReference type="ARBA" id="ARBA00023136"/>
    </source>
</evidence>
<feature type="transmembrane region" description="Helical" evidence="6">
    <location>
        <begin position="41"/>
        <end position="59"/>
    </location>
</feature>
<feature type="compositionally biased region" description="Low complexity" evidence="5">
    <location>
        <begin position="295"/>
        <end position="306"/>
    </location>
</feature>
<reference evidence="7 8" key="1">
    <citation type="journal article" date="2007" name="Science">
        <title>The Chlamydomonas genome reveals the evolution of key animal and plant functions.</title>
        <authorList>
            <person name="Merchant S.S."/>
            <person name="Prochnik S.E."/>
            <person name="Vallon O."/>
            <person name="Harris E.H."/>
            <person name="Karpowicz S.J."/>
            <person name="Witman G.B."/>
            <person name="Terry A."/>
            <person name="Salamov A."/>
            <person name="Fritz-Laylin L.K."/>
            <person name="Marechal-Drouard L."/>
            <person name="Marshall W.F."/>
            <person name="Qu L.H."/>
            <person name="Nelson D.R."/>
            <person name="Sanderfoot A.A."/>
            <person name="Spalding M.H."/>
            <person name="Kapitonov V.V."/>
            <person name="Ren Q."/>
            <person name="Ferris P."/>
            <person name="Lindquist E."/>
            <person name="Shapiro H."/>
            <person name="Lucas S.M."/>
            <person name="Grimwood J."/>
            <person name="Schmutz J."/>
            <person name="Cardol P."/>
            <person name="Cerutti H."/>
            <person name="Chanfreau G."/>
            <person name="Chen C.L."/>
            <person name="Cognat V."/>
            <person name="Croft M.T."/>
            <person name="Dent R."/>
            <person name="Dutcher S."/>
            <person name="Fernandez E."/>
            <person name="Fukuzawa H."/>
            <person name="Gonzalez-Ballester D."/>
            <person name="Gonzalez-Halphen D."/>
            <person name="Hallmann A."/>
            <person name="Hanikenne M."/>
            <person name="Hippler M."/>
            <person name="Inwood W."/>
            <person name="Jabbari K."/>
            <person name="Kalanon M."/>
            <person name="Kuras R."/>
            <person name="Lefebvre P.A."/>
            <person name="Lemaire S.D."/>
            <person name="Lobanov A.V."/>
            <person name="Lohr M."/>
            <person name="Manuell A."/>
            <person name="Meier I."/>
            <person name="Mets L."/>
            <person name="Mittag M."/>
            <person name="Mittelmeier T."/>
            <person name="Moroney J.V."/>
            <person name="Moseley J."/>
            <person name="Napoli C."/>
            <person name="Nedelcu A.M."/>
            <person name="Niyogi K."/>
            <person name="Novoselov S.V."/>
            <person name="Paulsen I.T."/>
            <person name="Pazour G."/>
            <person name="Purton S."/>
            <person name="Ral J.P."/>
            <person name="Riano-Pachon D.M."/>
            <person name="Riekhof W."/>
            <person name="Rymarquis L."/>
            <person name="Schroda M."/>
            <person name="Stern D."/>
            <person name="Umen J."/>
            <person name="Willows R."/>
            <person name="Wilson N."/>
            <person name="Zimmer S.L."/>
            <person name="Allmer J."/>
            <person name="Balk J."/>
            <person name="Bisova K."/>
            <person name="Chen C.J."/>
            <person name="Elias M."/>
            <person name="Gendler K."/>
            <person name="Hauser C."/>
            <person name="Lamb M.R."/>
            <person name="Ledford H."/>
            <person name="Long J.C."/>
            <person name="Minagawa J."/>
            <person name="Page M.D."/>
            <person name="Pan J."/>
            <person name="Pootakham W."/>
            <person name="Roje S."/>
            <person name="Rose A."/>
            <person name="Stahlberg E."/>
            <person name="Terauchi A.M."/>
            <person name="Yang P."/>
            <person name="Ball S."/>
            <person name="Bowler C."/>
            <person name="Dieckmann C.L."/>
            <person name="Gladyshev V.N."/>
            <person name="Green P."/>
            <person name="Jorgensen R."/>
            <person name="Mayfield S."/>
            <person name="Mueller-Roeber B."/>
            <person name="Rajamani S."/>
            <person name="Sayre R.T."/>
            <person name="Brokstein P."/>
            <person name="Dubchak I."/>
            <person name="Goodstein D."/>
            <person name="Hornick L."/>
            <person name="Huang Y.W."/>
            <person name="Jhaveri J."/>
            <person name="Luo Y."/>
            <person name="Martinez D."/>
            <person name="Ngau W.C."/>
            <person name="Otillar B."/>
            <person name="Poliakov A."/>
            <person name="Porter A."/>
            <person name="Szajkowski L."/>
            <person name="Werner G."/>
            <person name="Zhou K."/>
            <person name="Grigoriev I.V."/>
            <person name="Rokhsar D.S."/>
            <person name="Grossman A.R."/>
        </authorList>
    </citation>
    <scope>NUCLEOTIDE SEQUENCE [LARGE SCALE GENOMIC DNA]</scope>
    <source>
        <strain evidence="8">CC-503</strain>
    </source>
</reference>
<feature type="transmembrane region" description="Helical" evidence="6">
    <location>
        <begin position="71"/>
        <end position="96"/>
    </location>
</feature>
<evidence type="ECO:0000256" key="6">
    <source>
        <dbReference type="SAM" id="Phobius"/>
    </source>
</evidence>
<dbReference type="PANTHER" id="PTHR31419:SF1">
    <property type="entry name" value="PROTEIN PIN-LIKES 6"/>
    <property type="match status" value="1"/>
</dbReference>
<feature type="region of interest" description="Disordered" evidence="5">
    <location>
        <begin position="470"/>
        <end position="517"/>
    </location>
</feature>
<dbReference type="GeneID" id="5721551"/>
<accession>A0A2K3CV48</accession>
<evidence type="ECO:0000256" key="3">
    <source>
        <dbReference type="ARBA" id="ARBA00022989"/>
    </source>
</evidence>
<evidence type="ECO:0000256" key="5">
    <source>
        <dbReference type="SAM" id="MobiDB-lite"/>
    </source>
</evidence>
<dbReference type="KEGG" id="cre:CHLRE_16g680200v5"/>
<dbReference type="InParanoid" id="A0A2K3CV48"/>
<dbReference type="STRING" id="3055.A0A2K3CV48"/>
<evidence type="ECO:0000256" key="2">
    <source>
        <dbReference type="ARBA" id="ARBA00022692"/>
    </source>
</evidence>
<keyword evidence="4 6" id="KW-0472">Membrane</keyword>
<feature type="transmembrane region" description="Helical" evidence="6">
    <location>
        <begin position="767"/>
        <end position="787"/>
    </location>
</feature>
<dbReference type="Gramene" id="PNW72154">
    <property type="protein sequence ID" value="PNW72154"/>
    <property type="gene ID" value="CHLRE_16g680200v5"/>
</dbReference>
<evidence type="ECO:0008006" key="9">
    <source>
        <dbReference type="Google" id="ProtNLM"/>
    </source>
</evidence>
<comment type="subcellular location">
    <subcellularLocation>
        <location evidence="1">Membrane</location>
        <topology evidence="1">Multi-pass membrane protein</topology>
    </subcellularLocation>
</comment>
<feature type="transmembrane region" description="Helical" evidence="6">
    <location>
        <begin position="827"/>
        <end position="848"/>
    </location>
</feature>
<dbReference type="OrthoDB" id="191139at2759"/>